<keyword evidence="2" id="KW-1185">Reference proteome</keyword>
<dbReference type="RefSeq" id="WP_212188394.1">
    <property type="nucleotide sequence ID" value="NZ_JAGTAR010000002.1"/>
</dbReference>
<evidence type="ECO:0000313" key="1">
    <source>
        <dbReference type="EMBL" id="MBR8534494.1"/>
    </source>
</evidence>
<dbReference type="EMBL" id="JAGTAR010000002">
    <property type="protein sequence ID" value="MBR8534494.1"/>
    <property type="molecule type" value="Genomic_DNA"/>
</dbReference>
<reference evidence="1" key="2">
    <citation type="submission" date="2021-04" db="EMBL/GenBank/DDBJ databases">
        <authorList>
            <person name="Zhang T."/>
            <person name="Zhang Y."/>
            <person name="Lu D."/>
            <person name="Zuo D."/>
            <person name="Du Z."/>
        </authorList>
    </citation>
    <scope>NUCLEOTIDE SEQUENCE</scope>
    <source>
        <strain evidence="1">JR1</strain>
    </source>
</reference>
<name>A0A941IWK8_9BACT</name>
<sequence length="477" mass="51640">MTRYIIFILLILGLWACTEDKDVLELNAAPSVVDYQNYAATVNQGAEWTSGLPLVRGEGKMTYSLLSVSYLALEAEEAVVIEAHPFTMDASGLIALPLDNILELGSYTIAVEVSNDYGTLQNNEAIKLEVVEDLLPAISIQTPTGTSEIELLVNPAGEPVDEVGNVLEGLLPGVSILFANMGIEEVLMTPADVFTFGRESDYVEEGATDIGVVKMVGPFEVGTYTLTFTGTVSQPEVAQLLVNVKKLNLPYDQAIFAMDLSGDDLGPRNDQPETLVGGLQTHLIYGALKSGKAFWNVQADINHPLDEFDATPILRWLPFNGDIGFDTETANKSQSIVILNEVVDVRDVLEVRVDASFLANKAAELTSGLLRCDIRVCTEEEYQAILAMATQDEKKAAVNSWQQVATSLGTTPTAGVDDVTGYGYFEMAATIDKASLPVSASNQLRFMFHMVADKDGPNPGYLAPQTFNIEGTFLDSE</sequence>
<gene>
    <name evidence="1" type="ORF">KDU71_02900</name>
</gene>
<dbReference type="Proteomes" id="UP000679220">
    <property type="component" value="Unassembled WGS sequence"/>
</dbReference>
<accession>A0A941IWK8</accession>
<reference evidence="1" key="1">
    <citation type="journal article" date="2018" name="Int. J. Syst. Evol. Microbiol.">
        <title>Carboxylicivirga sediminis sp. nov., isolated from coastal sediment.</title>
        <authorList>
            <person name="Wang F.Q."/>
            <person name="Ren L.H."/>
            <person name="Zou R.J."/>
            <person name="Sun Y.Z."/>
            <person name="Liu X.J."/>
            <person name="Jiang F."/>
            <person name="Liu L.J."/>
        </authorList>
    </citation>
    <scope>NUCLEOTIDE SEQUENCE</scope>
    <source>
        <strain evidence="1">JR1</strain>
    </source>
</reference>
<protein>
    <submittedName>
        <fullName evidence="1">Uncharacterized protein</fullName>
    </submittedName>
</protein>
<organism evidence="1 2">
    <name type="scientific">Carboxylicivirga sediminis</name>
    <dbReference type="NCBI Taxonomy" id="2006564"/>
    <lineage>
        <taxon>Bacteria</taxon>
        <taxon>Pseudomonadati</taxon>
        <taxon>Bacteroidota</taxon>
        <taxon>Bacteroidia</taxon>
        <taxon>Marinilabiliales</taxon>
        <taxon>Marinilabiliaceae</taxon>
        <taxon>Carboxylicivirga</taxon>
    </lineage>
</organism>
<dbReference type="AlphaFoldDB" id="A0A941IWK8"/>
<proteinExistence type="predicted"/>
<comment type="caution">
    <text evidence="1">The sequence shown here is derived from an EMBL/GenBank/DDBJ whole genome shotgun (WGS) entry which is preliminary data.</text>
</comment>
<evidence type="ECO:0000313" key="2">
    <source>
        <dbReference type="Proteomes" id="UP000679220"/>
    </source>
</evidence>